<proteinExistence type="predicted"/>
<keyword evidence="1" id="KW-0472">Membrane</keyword>
<dbReference type="InParanoid" id="B7PRJ3"/>
<gene>
    <name evidence="2" type="ORF">IscW_ISCW007869</name>
</gene>
<keyword evidence="1" id="KW-0812">Transmembrane</keyword>
<keyword evidence="1" id="KW-1133">Transmembrane helix</keyword>
<feature type="transmembrane region" description="Helical" evidence="1">
    <location>
        <begin position="22"/>
        <end position="42"/>
    </location>
</feature>
<evidence type="ECO:0000256" key="1">
    <source>
        <dbReference type="SAM" id="Phobius"/>
    </source>
</evidence>
<protein>
    <submittedName>
        <fullName evidence="2 3">Uncharacterized protein</fullName>
    </submittedName>
</protein>
<dbReference type="EMBL" id="ABJB010847295">
    <property type="status" value="NOT_ANNOTATED_CDS"/>
    <property type="molecule type" value="Genomic_DNA"/>
</dbReference>
<dbReference type="AlphaFoldDB" id="B7PRJ3"/>
<name>B7PRJ3_IXOSC</name>
<dbReference type="Proteomes" id="UP000001555">
    <property type="component" value="Unassembled WGS sequence"/>
</dbReference>
<dbReference type="VEuPathDB" id="VectorBase:ISCI007869"/>
<dbReference type="HOGENOM" id="CLU_3108742_0_0_1"/>
<keyword evidence="4" id="KW-1185">Reference proteome</keyword>
<dbReference type="EMBL" id="DS772950">
    <property type="protein sequence ID" value="EEC09215.1"/>
    <property type="molecule type" value="Genomic_DNA"/>
</dbReference>
<sequence>MSTISKNEGPASSAEGGTRLELVLLFAAAVIFLYMGILLALYTATPGKYFS</sequence>
<evidence type="ECO:0000313" key="3">
    <source>
        <dbReference type="EnsemblMetazoa" id="ISCW007869-PA"/>
    </source>
</evidence>
<accession>B7PRJ3</accession>
<evidence type="ECO:0000313" key="2">
    <source>
        <dbReference type="EMBL" id="EEC09215.1"/>
    </source>
</evidence>
<organism>
    <name type="scientific">Ixodes scapularis</name>
    <name type="common">Black-legged tick</name>
    <name type="synonym">Deer tick</name>
    <dbReference type="NCBI Taxonomy" id="6945"/>
    <lineage>
        <taxon>Eukaryota</taxon>
        <taxon>Metazoa</taxon>
        <taxon>Ecdysozoa</taxon>
        <taxon>Arthropoda</taxon>
        <taxon>Chelicerata</taxon>
        <taxon>Arachnida</taxon>
        <taxon>Acari</taxon>
        <taxon>Parasitiformes</taxon>
        <taxon>Ixodida</taxon>
        <taxon>Ixodoidea</taxon>
        <taxon>Ixodidae</taxon>
        <taxon>Ixodinae</taxon>
        <taxon>Ixodes</taxon>
    </lineage>
</organism>
<dbReference type="PaxDb" id="6945-B7PRJ3"/>
<dbReference type="EnsemblMetazoa" id="ISCW007869-RA">
    <property type="protein sequence ID" value="ISCW007869-PA"/>
    <property type="gene ID" value="ISCW007869"/>
</dbReference>
<dbReference type="EMBL" id="ABJB010619428">
    <property type="status" value="NOT_ANNOTATED_CDS"/>
    <property type="molecule type" value="Genomic_DNA"/>
</dbReference>
<reference evidence="3" key="2">
    <citation type="submission" date="2020-05" db="UniProtKB">
        <authorList>
            <consortium name="EnsemblMetazoa"/>
        </authorList>
    </citation>
    <scope>IDENTIFICATION</scope>
    <source>
        <strain evidence="3">wikel</strain>
    </source>
</reference>
<dbReference type="EMBL" id="ABJB011060522">
    <property type="status" value="NOT_ANNOTATED_CDS"/>
    <property type="molecule type" value="Genomic_DNA"/>
</dbReference>
<dbReference type="EMBL" id="ABJB010965028">
    <property type="status" value="NOT_ANNOTATED_CDS"/>
    <property type="molecule type" value="Genomic_DNA"/>
</dbReference>
<evidence type="ECO:0000313" key="4">
    <source>
        <dbReference type="Proteomes" id="UP000001555"/>
    </source>
</evidence>
<reference evidence="2 4" key="1">
    <citation type="submission" date="2008-03" db="EMBL/GenBank/DDBJ databases">
        <title>Annotation of Ixodes scapularis.</title>
        <authorList>
            <consortium name="Ixodes scapularis Genome Project Consortium"/>
            <person name="Caler E."/>
            <person name="Hannick L.I."/>
            <person name="Bidwell S."/>
            <person name="Joardar V."/>
            <person name="Thiagarajan M."/>
            <person name="Amedeo P."/>
            <person name="Galinsky K.J."/>
            <person name="Schobel S."/>
            <person name="Inman J."/>
            <person name="Hostetler J."/>
            <person name="Miller J."/>
            <person name="Hammond M."/>
            <person name="Megy K."/>
            <person name="Lawson D."/>
            <person name="Kodira C."/>
            <person name="Sutton G."/>
            <person name="Meyer J."/>
            <person name="Hill C.A."/>
            <person name="Birren B."/>
            <person name="Nene V."/>
            <person name="Collins F."/>
            <person name="Alarcon-Chaidez F."/>
            <person name="Wikel S."/>
            <person name="Strausberg R."/>
        </authorList>
    </citation>
    <scope>NUCLEOTIDE SEQUENCE [LARGE SCALE GENOMIC DNA]</scope>
    <source>
        <strain evidence="4">Wikel</strain>
        <strain evidence="2">Wikel colony</strain>
    </source>
</reference>
<dbReference type="VEuPathDB" id="VectorBase:ISCW007869"/>